<reference evidence="1 2" key="1">
    <citation type="submission" date="2021-03" db="EMBL/GenBank/DDBJ databases">
        <title>Sequencing the genomes of 1000 actinobacteria strains.</title>
        <authorList>
            <person name="Klenk H.-P."/>
        </authorList>
    </citation>
    <scope>NUCLEOTIDE SEQUENCE [LARGE SCALE GENOMIC DNA]</scope>
    <source>
        <strain evidence="1 2">DSM 45256</strain>
    </source>
</reference>
<dbReference type="Proteomes" id="UP001519295">
    <property type="component" value="Unassembled WGS sequence"/>
</dbReference>
<dbReference type="EMBL" id="JAGINU010000001">
    <property type="protein sequence ID" value="MBP2368743.1"/>
    <property type="molecule type" value="Genomic_DNA"/>
</dbReference>
<sequence length="47" mass="5345">MATRYLDGIDPSAVSDLADERELLTVAEHPECRTVLDDRRRTSGWRA</sequence>
<gene>
    <name evidence="1" type="ORF">JOF36_004439</name>
</gene>
<protein>
    <submittedName>
        <fullName evidence="1">Uncharacterized protein</fullName>
    </submittedName>
</protein>
<keyword evidence="2" id="KW-1185">Reference proteome</keyword>
<organism evidence="1 2">
    <name type="scientific">Pseudonocardia parietis</name>
    <dbReference type="NCBI Taxonomy" id="570936"/>
    <lineage>
        <taxon>Bacteria</taxon>
        <taxon>Bacillati</taxon>
        <taxon>Actinomycetota</taxon>
        <taxon>Actinomycetes</taxon>
        <taxon>Pseudonocardiales</taxon>
        <taxon>Pseudonocardiaceae</taxon>
        <taxon>Pseudonocardia</taxon>
    </lineage>
</organism>
<dbReference type="RefSeq" id="WP_210030309.1">
    <property type="nucleotide sequence ID" value="NZ_JAGINU010000001.1"/>
</dbReference>
<evidence type="ECO:0000313" key="1">
    <source>
        <dbReference type="EMBL" id="MBP2368743.1"/>
    </source>
</evidence>
<accession>A0ABS4VXS6</accession>
<evidence type="ECO:0000313" key="2">
    <source>
        <dbReference type="Proteomes" id="UP001519295"/>
    </source>
</evidence>
<name>A0ABS4VXS6_9PSEU</name>
<comment type="caution">
    <text evidence="1">The sequence shown here is derived from an EMBL/GenBank/DDBJ whole genome shotgun (WGS) entry which is preliminary data.</text>
</comment>
<proteinExistence type="predicted"/>